<reference evidence="2 3" key="1">
    <citation type="submission" date="2023-05" db="EMBL/GenBank/DDBJ databases">
        <title>Rombocin, a short stable natural nisin variant, displays selective antimicrobial activity against Listeria monocytogenes and employs dual mode of action to kill target bacterial strains.</title>
        <authorList>
            <person name="Wambui J."/>
            <person name="Stephan R."/>
            <person name="Kuipers O.P."/>
        </authorList>
    </citation>
    <scope>NUCLEOTIDE SEQUENCE [LARGE SCALE GENOMIC DNA]</scope>
    <source>
        <strain evidence="2 3">RC002</strain>
    </source>
</reference>
<comment type="caution">
    <text evidence="2">The sequence shown here is derived from an EMBL/GenBank/DDBJ whole genome shotgun (WGS) entry which is preliminary data.</text>
</comment>
<proteinExistence type="predicted"/>
<evidence type="ECO:0008006" key="4">
    <source>
        <dbReference type="Google" id="ProtNLM"/>
    </source>
</evidence>
<evidence type="ECO:0000256" key="1">
    <source>
        <dbReference type="SAM" id="Phobius"/>
    </source>
</evidence>
<keyword evidence="1" id="KW-1133">Transmembrane helix</keyword>
<dbReference type="EMBL" id="JASKYM010000001">
    <property type="protein sequence ID" value="MDK2562628.1"/>
    <property type="molecule type" value="Genomic_DNA"/>
</dbReference>
<gene>
    <name evidence="2" type="ORF">QOZ84_03630</name>
</gene>
<dbReference type="Proteomes" id="UP001301012">
    <property type="component" value="Unassembled WGS sequence"/>
</dbReference>
<accession>A0ABT7E956</accession>
<organism evidence="2 3">
    <name type="scientific">Romboutsia sedimentorum</name>
    <dbReference type="NCBI Taxonomy" id="1368474"/>
    <lineage>
        <taxon>Bacteria</taxon>
        <taxon>Bacillati</taxon>
        <taxon>Bacillota</taxon>
        <taxon>Clostridia</taxon>
        <taxon>Peptostreptococcales</taxon>
        <taxon>Peptostreptococcaceae</taxon>
        <taxon>Romboutsia</taxon>
    </lineage>
</organism>
<protein>
    <recommendedName>
        <fullName evidence="4">DNA-binding protein</fullName>
    </recommendedName>
</protein>
<feature type="transmembrane region" description="Helical" evidence="1">
    <location>
        <begin position="141"/>
        <end position="159"/>
    </location>
</feature>
<keyword evidence="1" id="KW-0812">Transmembrane</keyword>
<evidence type="ECO:0000313" key="2">
    <source>
        <dbReference type="EMBL" id="MDK2562628.1"/>
    </source>
</evidence>
<name>A0ABT7E956_9FIRM</name>
<dbReference type="RefSeq" id="WP_284131595.1">
    <property type="nucleotide sequence ID" value="NZ_JASKYM010000001.1"/>
</dbReference>
<keyword evidence="1" id="KW-0472">Membrane</keyword>
<evidence type="ECO:0000313" key="3">
    <source>
        <dbReference type="Proteomes" id="UP001301012"/>
    </source>
</evidence>
<keyword evidence="3" id="KW-1185">Reference proteome</keyword>
<sequence length="164" mass="18694">MYEKIRRNLLRVTIFAFLIVPIKINAQESSLNNLIENGKNFDKKQIVVKGEAIGEPLSRNNYTWININDKTSAMGIYMNSEDAKKVEAYGGYNKKGDSIKVTGQFNRACKEHGGDMDIHSNKVEIIKKGETLNNIFPKYKVFISTISSIIVLVLGYIIYKKKRK</sequence>